<dbReference type="AlphaFoldDB" id="A0A2P1PM98"/>
<feature type="signal peptide" evidence="1">
    <location>
        <begin position="1"/>
        <end position="23"/>
    </location>
</feature>
<accession>A0A2P1PM98</accession>
<organism evidence="2 3">
    <name type="scientific">Ahniella affigens</name>
    <dbReference type="NCBI Taxonomy" id="2021234"/>
    <lineage>
        <taxon>Bacteria</taxon>
        <taxon>Pseudomonadati</taxon>
        <taxon>Pseudomonadota</taxon>
        <taxon>Gammaproteobacteria</taxon>
        <taxon>Lysobacterales</taxon>
        <taxon>Rhodanobacteraceae</taxon>
        <taxon>Ahniella</taxon>
    </lineage>
</organism>
<dbReference type="OrthoDB" id="6196416at2"/>
<protein>
    <submittedName>
        <fullName evidence="2">Uncharacterized protein</fullName>
    </submittedName>
</protein>
<dbReference type="Proteomes" id="UP000241074">
    <property type="component" value="Chromosome"/>
</dbReference>
<dbReference type="KEGG" id="xba:C7S18_01625"/>
<dbReference type="RefSeq" id="WP_106889900.1">
    <property type="nucleotide sequence ID" value="NZ_CP027860.1"/>
</dbReference>
<proteinExistence type="predicted"/>
<reference evidence="2 3" key="2">
    <citation type="submission" date="2018-03" db="EMBL/GenBank/DDBJ databases">
        <authorList>
            <person name="Keele B.F."/>
        </authorList>
    </citation>
    <scope>NUCLEOTIDE SEQUENCE [LARGE SCALE GENOMIC DNA]</scope>
    <source>
        <strain evidence="2 3">D13</strain>
    </source>
</reference>
<keyword evidence="1" id="KW-0732">Signal</keyword>
<keyword evidence="3" id="KW-1185">Reference proteome</keyword>
<evidence type="ECO:0000313" key="2">
    <source>
        <dbReference type="EMBL" id="AVP95971.1"/>
    </source>
</evidence>
<name>A0A2P1PM98_9GAMM</name>
<gene>
    <name evidence="2" type="ORF">C7S18_01625</name>
</gene>
<reference evidence="2 3" key="1">
    <citation type="submission" date="2018-03" db="EMBL/GenBank/DDBJ databases">
        <title>Ahniella affigens gen. nov., sp. nov., a gammaproteobacterium isolated from sandy soil near a stream.</title>
        <authorList>
            <person name="Ko Y."/>
            <person name="Kim J.-H."/>
        </authorList>
    </citation>
    <scope>NUCLEOTIDE SEQUENCE [LARGE SCALE GENOMIC DNA]</scope>
    <source>
        <strain evidence="2 3">D13</strain>
    </source>
</reference>
<sequence>MLRIQRLLLLLALTLMLSACPNAKSDQKLLDKTLESFSSQLRWGEDFNQTLGFLDPAERDKLQPKPLEIERWNQYRVIGVHSQPALIDGQGLGRQRMSVELVSRHTQITRTIQFDTLWRFDSETDRWYLISPFPLLRND</sequence>
<dbReference type="EMBL" id="CP027860">
    <property type="protein sequence ID" value="AVP95971.1"/>
    <property type="molecule type" value="Genomic_DNA"/>
</dbReference>
<dbReference type="PROSITE" id="PS51257">
    <property type="entry name" value="PROKAR_LIPOPROTEIN"/>
    <property type="match status" value="1"/>
</dbReference>
<feature type="chain" id="PRO_5015202869" evidence="1">
    <location>
        <begin position="24"/>
        <end position="139"/>
    </location>
</feature>
<evidence type="ECO:0000256" key="1">
    <source>
        <dbReference type="SAM" id="SignalP"/>
    </source>
</evidence>
<evidence type="ECO:0000313" key="3">
    <source>
        <dbReference type="Proteomes" id="UP000241074"/>
    </source>
</evidence>